<evidence type="ECO:0000313" key="1">
    <source>
        <dbReference type="EMBL" id="MQL92517.1"/>
    </source>
</evidence>
<protein>
    <submittedName>
        <fullName evidence="1">Uncharacterized protein</fullName>
    </submittedName>
</protein>
<proteinExistence type="predicted"/>
<dbReference type="AlphaFoldDB" id="A0A843VDC8"/>
<dbReference type="Proteomes" id="UP000652761">
    <property type="component" value="Unassembled WGS sequence"/>
</dbReference>
<keyword evidence="2" id="KW-1185">Reference proteome</keyword>
<organism evidence="1 2">
    <name type="scientific">Colocasia esculenta</name>
    <name type="common">Wild taro</name>
    <name type="synonym">Arum esculentum</name>
    <dbReference type="NCBI Taxonomy" id="4460"/>
    <lineage>
        <taxon>Eukaryota</taxon>
        <taxon>Viridiplantae</taxon>
        <taxon>Streptophyta</taxon>
        <taxon>Embryophyta</taxon>
        <taxon>Tracheophyta</taxon>
        <taxon>Spermatophyta</taxon>
        <taxon>Magnoliopsida</taxon>
        <taxon>Liliopsida</taxon>
        <taxon>Araceae</taxon>
        <taxon>Aroideae</taxon>
        <taxon>Colocasieae</taxon>
        <taxon>Colocasia</taxon>
    </lineage>
</organism>
<name>A0A843VDC8_COLES</name>
<reference evidence="1" key="1">
    <citation type="submission" date="2017-07" db="EMBL/GenBank/DDBJ databases">
        <title>Taro Niue Genome Assembly and Annotation.</title>
        <authorList>
            <person name="Atibalentja N."/>
            <person name="Keating K."/>
            <person name="Fields C.J."/>
        </authorList>
    </citation>
    <scope>NUCLEOTIDE SEQUENCE</scope>
    <source>
        <strain evidence="1">Niue_2</strain>
        <tissue evidence="1">Leaf</tissue>
    </source>
</reference>
<gene>
    <name evidence="1" type="ORF">Taro_025138</name>
</gene>
<evidence type="ECO:0000313" key="2">
    <source>
        <dbReference type="Proteomes" id="UP000652761"/>
    </source>
</evidence>
<accession>A0A843VDC8</accession>
<comment type="caution">
    <text evidence="1">The sequence shown here is derived from an EMBL/GenBank/DDBJ whole genome shotgun (WGS) entry which is preliminary data.</text>
</comment>
<dbReference type="EMBL" id="NMUH01001455">
    <property type="protein sequence ID" value="MQL92517.1"/>
    <property type="molecule type" value="Genomic_DNA"/>
</dbReference>
<sequence length="342" mass="37689">MLALVRWWLWRISRRLVRWREAGHGGPLAAEVATVQLAMGRSRCRGAVQSGCRLELERQMAGRGTRFGVEYSAAAVGKELSICVTRIVRLGGPPDWAQSAHRFSTCERDRGVCHVLNATAQVVAFLLPLLGGLRLHGCRTNKACSFGRLEVLKVRGACSHLEDVVWSGGNAKGSLVFAFFTKRCGFLWRHVGASRSEGDLAPYRDLSRASALVTLTKRVAHDVGMFYVVNVLCVVLVGLHSCLTCSRGAAVGPFVRDCETERLFLCCVVRSRFDPFEVCPGVGTVVTAVMACGAPEWWHSFGYGWYLYPVWVMVYGVLLPTYLRLACEAYSLDCGLPVRPEA</sequence>